<dbReference type="EMBL" id="CM055760">
    <property type="protein sequence ID" value="KAJ7987192.1"/>
    <property type="molecule type" value="Genomic_DNA"/>
</dbReference>
<protein>
    <submittedName>
        <fullName evidence="1">Uncharacterized protein</fullName>
    </submittedName>
</protein>
<evidence type="ECO:0000313" key="1">
    <source>
        <dbReference type="EMBL" id="KAJ7987192.1"/>
    </source>
</evidence>
<accession>A0ACC2F781</accession>
<organism evidence="1 2">
    <name type="scientific">Dallia pectoralis</name>
    <name type="common">Alaska blackfish</name>
    <dbReference type="NCBI Taxonomy" id="75939"/>
    <lineage>
        <taxon>Eukaryota</taxon>
        <taxon>Metazoa</taxon>
        <taxon>Chordata</taxon>
        <taxon>Craniata</taxon>
        <taxon>Vertebrata</taxon>
        <taxon>Euteleostomi</taxon>
        <taxon>Actinopterygii</taxon>
        <taxon>Neopterygii</taxon>
        <taxon>Teleostei</taxon>
        <taxon>Protacanthopterygii</taxon>
        <taxon>Esociformes</taxon>
        <taxon>Umbridae</taxon>
        <taxon>Dallia</taxon>
    </lineage>
</organism>
<dbReference type="Proteomes" id="UP001157502">
    <property type="component" value="Chromosome 33"/>
</dbReference>
<gene>
    <name evidence="1" type="ORF">DPEC_G00336200</name>
</gene>
<reference evidence="1" key="1">
    <citation type="submission" date="2021-05" db="EMBL/GenBank/DDBJ databases">
        <authorList>
            <person name="Pan Q."/>
            <person name="Jouanno E."/>
            <person name="Zahm M."/>
            <person name="Klopp C."/>
            <person name="Cabau C."/>
            <person name="Louis A."/>
            <person name="Berthelot C."/>
            <person name="Parey E."/>
            <person name="Roest Crollius H."/>
            <person name="Montfort J."/>
            <person name="Robinson-Rechavi M."/>
            <person name="Bouchez O."/>
            <person name="Lampietro C."/>
            <person name="Lopez Roques C."/>
            <person name="Donnadieu C."/>
            <person name="Postlethwait J."/>
            <person name="Bobe J."/>
            <person name="Dillon D."/>
            <person name="Chandos A."/>
            <person name="von Hippel F."/>
            <person name="Guiguen Y."/>
        </authorList>
    </citation>
    <scope>NUCLEOTIDE SEQUENCE</scope>
    <source>
        <strain evidence="1">YG-Jan2019</strain>
    </source>
</reference>
<evidence type="ECO:0000313" key="2">
    <source>
        <dbReference type="Proteomes" id="UP001157502"/>
    </source>
</evidence>
<proteinExistence type="predicted"/>
<name>A0ACC2F781_DALPE</name>
<keyword evidence="2" id="KW-1185">Reference proteome</keyword>
<sequence length="1049" mass="116279">MQFVVTHGSPRIDYGTLSIGPYSVPDMEADGVSVTKSMEMTPGDPLSGRLTSQQLAAVEDEELLNNMLDKAMDFDERRMIRAALRDLIKKKREKREKERGSRQDDVREQALKSAGTGQKGMNKGQTSSYQNKSQTHNQFSGSTTSSLTKTAGSGASPATAPAHHCAPVAAVPNMKNVKQMLLDWCRAKTEPYEGVEIHNFSSSWSDGIAFCALVHRFFPDAFEYSTLNPNARRENFELAFSTAEKLADCPPLLDTEDLLRMHEPDWKCVYTYIQEFYRCLVQKGLVKTKKKLGPLIGQSSSLGDAQTYRHSRWIKCRRNKAAQYQQEPSDNLDTMLFPEPLSLVPLVGRVNFQHRVRVGSQGFVTCQTKCSEANIKEKASIPNRIPGPHSPMSLSQSPTESPQLTRSPESPHSPQPALIPQPNLPQPCFTPPSSLSPKPSATPVLGASPQRSSSPEEAMENQSPTDKTEEEIHNGFRVHIVTWNVGSAVPPDDIISLFGPHVAFGSTDMFIIGLQEVNSMLNKRLKDALFTDQWTELFMDTLSRFGYVLVASQRMQGVLLLVFTKFCHLPFLREVQTEKTRTGLGGCWGNKGGVSARMTLFGHSVCFLNCHLPAHMRNLELRMEDFESILQQQQFEGGTACGVLDHDVVFWFGDLNFRIEDYDIHVVKSAIDSNKLPLLWERDQLNIAKNSKSILDGFLEGPLNFPPTYKFDVGTHIYDTSSKKRKPAWTDRILWRLRCTGSPVPTHNAALQRGLTSWLGGATRVVQQSYRSHMTYTCSDHKPVSAVFLLHFPFKVDLPLVSLDYEKEWTKVSDATVRFTVRSSFQRSSWDWVAIYKVGFKHHKDYVAYVWAKVDHGSQVTFPEEDLPQEAGEYILGFYSNNINTIIGVTSPFQISVPVRSPATSPACRSDSSDVSSEDDSTLVLLAPASSRSPSPGKIKRRHRRSHSPARPNAPIPSLQGLSLHPRPPDGHQSSRLPGSAAKKERLVSPQDTLTSPVSPLTPRSPLSPGGGVSAPEALIAAILGEHSPARVTPTGGKLHGKTGETAGL</sequence>
<comment type="caution">
    <text evidence="1">The sequence shown here is derived from an EMBL/GenBank/DDBJ whole genome shotgun (WGS) entry which is preliminary data.</text>
</comment>